<feature type="transmembrane region" description="Helical" evidence="1">
    <location>
        <begin position="59"/>
        <end position="81"/>
    </location>
</feature>
<dbReference type="AlphaFoldDB" id="A0A511F7E6"/>
<protein>
    <recommendedName>
        <fullName evidence="2">Protein-glutamine gamma-glutamyltransferase-like C-terminal domain-containing protein</fullName>
    </recommendedName>
</protein>
<proteinExistence type="predicted"/>
<keyword evidence="5" id="KW-1185">Reference proteome</keyword>
<sequence>MTAVAAQVPVVPDADEARRWIERELADPVYHQQPSILRRVLDWLAELFDGASGVALGDVGTLLVVVGALAVVVVVTFLVTGPVRRSRRLARAGAVLGDDDRRSAADLRTAADAAAARGDWAAAVADRFRAVVRALEERTVLDERPGRTAHEAVEAAGARLPAHATDLRTAGRLFDDVVYGDRTPGPGDDAALRELDARLAATRPTLPAGVGADGGAP</sequence>
<keyword evidence="1" id="KW-0472">Membrane</keyword>
<dbReference type="Proteomes" id="UP000564629">
    <property type="component" value="Unassembled WGS sequence"/>
</dbReference>
<evidence type="ECO:0000313" key="4">
    <source>
        <dbReference type="EMBL" id="MBB5474072.1"/>
    </source>
</evidence>
<dbReference type="Proteomes" id="UP000321723">
    <property type="component" value="Unassembled WGS sequence"/>
</dbReference>
<dbReference type="Pfam" id="PF13559">
    <property type="entry name" value="DUF4129"/>
    <property type="match status" value="1"/>
</dbReference>
<evidence type="ECO:0000313" key="5">
    <source>
        <dbReference type="Proteomes" id="UP000321723"/>
    </source>
</evidence>
<organism evidence="3 5">
    <name type="scientific">Cellulomonas hominis</name>
    <dbReference type="NCBI Taxonomy" id="156981"/>
    <lineage>
        <taxon>Bacteria</taxon>
        <taxon>Bacillati</taxon>
        <taxon>Actinomycetota</taxon>
        <taxon>Actinomycetes</taxon>
        <taxon>Micrococcales</taxon>
        <taxon>Cellulomonadaceae</taxon>
        <taxon>Cellulomonas</taxon>
    </lineage>
</organism>
<dbReference type="OrthoDB" id="3389322at2"/>
<evidence type="ECO:0000256" key="1">
    <source>
        <dbReference type="SAM" id="Phobius"/>
    </source>
</evidence>
<gene>
    <name evidence="3" type="ORF">CHO01_02490</name>
    <name evidence="4" type="ORF">HNR08_002808</name>
</gene>
<dbReference type="InterPro" id="IPR025403">
    <property type="entry name" value="TgpA-like_C"/>
</dbReference>
<accession>A0A511F7E6</accession>
<evidence type="ECO:0000313" key="3">
    <source>
        <dbReference type="EMBL" id="GEL45133.1"/>
    </source>
</evidence>
<comment type="caution">
    <text evidence="3">The sequence shown here is derived from an EMBL/GenBank/DDBJ whole genome shotgun (WGS) entry which is preliminary data.</text>
</comment>
<dbReference type="EMBL" id="JACHDN010000001">
    <property type="protein sequence ID" value="MBB5474072.1"/>
    <property type="molecule type" value="Genomic_DNA"/>
</dbReference>
<reference evidence="3 5" key="1">
    <citation type="submission" date="2019-07" db="EMBL/GenBank/DDBJ databases">
        <title>Whole genome shotgun sequence of Cellulomonas hominis NBRC 16055.</title>
        <authorList>
            <person name="Hosoyama A."/>
            <person name="Uohara A."/>
            <person name="Ohji S."/>
            <person name="Ichikawa N."/>
        </authorList>
    </citation>
    <scope>NUCLEOTIDE SEQUENCE [LARGE SCALE GENOMIC DNA]</scope>
    <source>
        <strain evidence="3 5">NBRC 16055</strain>
    </source>
</reference>
<reference evidence="4 6" key="2">
    <citation type="submission" date="2020-08" db="EMBL/GenBank/DDBJ databases">
        <title>Sequencing the genomes of 1000 actinobacteria strains.</title>
        <authorList>
            <person name="Klenk H.-P."/>
        </authorList>
    </citation>
    <scope>NUCLEOTIDE SEQUENCE [LARGE SCALE GENOMIC DNA]</scope>
    <source>
        <strain evidence="4 6">DSM 9581</strain>
    </source>
</reference>
<name>A0A511F7E6_9CELL</name>
<keyword evidence="1" id="KW-0812">Transmembrane</keyword>
<feature type="domain" description="Protein-glutamine gamma-glutamyltransferase-like C-terminal" evidence="2">
    <location>
        <begin position="127"/>
        <end position="196"/>
    </location>
</feature>
<evidence type="ECO:0000259" key="2">
    <source>
        <dbReference type="Pfam" id="PF13559"/>
    </source>
</evidence>
<dbReference type="EMBL" id="BJVQ01000002">
    <property type="protein sequence ID" value="GEL45133.1"/>
    <property type="molecule type" value="Genomic_DNA"/>
</dbReference>
<dbReference type="RefSeq" id="WP_146832298.1">
    <property type="nucleotide sequence ID" value="NZ_BJVQ01000002.1"/>
</dbReference>
<keyword evidence="1" id="KW-1133">Transmembrane helix</keyword>
<evidence type="ECO:0000313" key="6">
    <source>
        <dbReference type="Proteomes" id="UP000564629"/>
    </source>
</evidence>